<dbReference type="SMART" id="SM00857">
    <property type="entry name" value="Resolvase"/>
    <property type="match status" value="1"/>
</dbReference>
<keyword evidence="2" id="KW-0233">DNA recombination</keyword>
<name>A0ABU3D0P8_9FLAO</name>
<comment type="caution">
    <text evidence="4">The sequence shown here is derived from an EMBL/GenBank/DDBJ whole genome shotgun (WGS) entry which is preliminary data.</text>
</comment>
<dbReference type="PANTHER" id="PTHR30461:SF2">
    <property type="entry name" value="SERINE RECOMBINASE PINE-RELATED"/>
    <property type="match status" value="1"/>
</dbReference>
<dbReference type="SUPFAM" id="SSF53041">
    <property type="entry name" value="Resolvase-like"/>
    <property type="match status" value="1"/>
</dbReference>
<organism evidence="4 5">
    <name type="scientific">Autumnicola musiva</name>
    <dbReference type="NCBI Taxonomy" id="3075589"/>
    <lineage>
        <taxon>Bacteria</taxon>
        <taxon>Pseudomonadati</taxon>
        <taxon>Bacteroidota</taxon>
        <taxon>Flavobacteriia</taxon>
        <taxon>Flavobacteriales</taxon>
        <taxon>Flavobacteriaceae</taxon>
        <taxon>Autumnicola</taxon>
    </lineage>
</organism>
<dbReference type="InterPro" id="IPR038116">
    <property type="entry name" value="TrpR-like_sf"/>
</dbReference>
<evidence type="ECO:0000256" key="2">
    <source>
        <dbReference type="ARBA" id="ARBA00023172"/>
    </source>
</evidence>
<evidence type="ECO:0000313" key="5">
    <source>
        <dbReference type="Proteomes" id="UP001262582"/>
    </source>
</evidence>
<accession>A0ABU3D0P8</accession>
<dbReference type="Proteomes" id="UP001262582">
    <property type="component" value="Unassembled WGS sequence"/>
</dbReference>
<dbReference type="InterPro" id="IPR036162">
    <property type="entry name" value="Resolvase-like_N_sf"/>
</dbReference>
<dbReference type="Gene3D" id="3.40.50.1390">
    <property type="entry name" value="Resolvase, N-terminal catalytic domain"/>
    <property type="match status" value="1"/>
</dbReference>
<dbReference type="CDD" id="cd03768">
    <property type="entry name" value="SR_ResInv"/>
    <property type="match status" value="1"/>
</dbReference>
<dbReference type="RefSeq" id="WP_311501556.1">
    <property type="nucleotide sequence ID" value="NZ_JAVRHK010000001.1"/>
</dbReference>
<feature type="domain" description="Resolvase/invertase-type recombinase catalytic" evidence="3">
    <location>
        <begin position="2"/>
        <end position="151"/>
    </location>
</feature>
<dbReference type="Pfam" id="PF00239">
    <property type="entry name" value="Resolvase"/>
    <property type="match status" value="1"/>
</dbReference>
<evidence type="ECO:0000256" key="1">
    <source>
        <dbReference type="ARBA" id="ARBA00023125"/>
    </source>
</evidence>
<dbReference type="PANTHER" id="PTHR30461">
    <property type="entry name" value="DNA-INVERTASE FROM LAMBDOID PROPHAGE"/>
    <property type="match status" value="1"/>
</dbReference>
<dbReference type="EMBL" id="JAVRHK010000001">
    <property type="protein sequence ID" value="MDT0675112.1"/>
    <property type="molecule type" value="Genomic_DNA"/>
</dbReference>
<evidence type="ECO:0000259" key="3">
    <source>
        <dbReference type="PROSITE" id="PS51736"/>
    </source>
</evidence>
<dbReference type="InterPro" id="IPR050639">
    <property type="entry name" value="SSR_resolvase"/>
</dbReference>
<dbReference type="PROSITE" id="PS51736">
    <property type="entry name" value="RECOMBINASES_3"/>
    <property type="match status" value="1"/>
</dbReference>
<reference evidence="4 5" key="1">
    <citation type="submission" date="2023-09" db="EMBL/GenBank/DDBJ databases">
        <authorList>
            <person name="Rey-Velasco X."/>
        </authorList>
    </citation>
    <scope>NUCLEOTIDE SEQUENCE [LARGE SCALE GENOMIC DNA]</scope>
    <source>
        <strain evidence="4 5">F117</strain>
    </source>
</reference>
<protein>
    <submittedName>
        <fullName evidence="4">Recombinase family protein</fullName>
    </submittedName>
</protein>
<dbReference type="InterPro" id="IPR006119">
    <property type="entry name" value="Resolv_N"/>
</dbReference>
<proteinExistence type="predicted"/>
<keyword evidence="5" id="KW-1185">Reference proteome</keyword>
<dbReference type="Gene3D" id="1.10.1270.10">
    <property type="entry name" value="TrpR-like"/>
    <property type="match status" value="1"/>
</dbReference>
<keyword evidence="1" id="KW-0238">DNA-binding</keyword>
<sequence length="212" mass="23926">MPLYFYSRVSTAGQNLSRQTESFKKITGFKPNNLFVDKVQGNIPFMERPEAVKLFDQITSFKKSSEDITVYIDSIDRLGRNLIDILHTIELFTQNGINVQSNKEGFQTIINGKENPIAKVVVSVMGSIAEMERSRIKERTREGIQIAKAKGKFKGRKPGSIQSDTKLLERHPLIVAKLKKGMQYRDIADITGKSTATVAKVKKVMITRSLFN</sequence>
<gene>
    <name evidence="4" type="ORF">RM539_00760</name>
</gene>
<evidence type="ECO:0000313" key="4">
    <source>
        <dbReference type="EMBL" id="MDT0675112.1"/>
    </source>
</evidence>